<dbReference type="EMBL" id="JAUJEA010000005">
    <property type="protein sequence ID" value="MDN5202699.1"/>
    <property type="molecule type" value="Genomic_DNA"/>
</dbReference>
<keyword evidence="2" id="KW-1185">Reference proteome</keyword>
<dbReference type="Pfam" id="PF07366">
    <property type="entry name" value="SnoaL"/>
    <property type="match status" value="1"/>
</dbReference>
<dbReference type="Proteomes" id="UP001172082">
    <property type="component" value="Unassembled WGS sequence"/>
</dbReference>
<dbReference type="RefSeq" id="WP_346752721.1">
    <property type="nucleotide sequence ID" value="NZ_JAUJEA010000005.1"/>
</dbReference>
<evidence type="ECO:0000313" key="1">
    <source>
        <dbReference type="EMBL" id="MDN5202699.1"/>
    </source>
</evidence>
<reference evidence="1" key="1">
    <citation type="submission" date="2023-06" db="EMBL/GenBank/DDBJ databases">
        <title>Genomic of Parafulvivirga corallium.</title>
        <authorList>
            <person name="Wang G."/>
        </authorList>
    </citation>
    <scope>NUCLEOTIDE SEQUENCE</scope>
    <source>
        <strain evidence="1">BMA10</strain>
    </source>
</reference>
<dbReference type="InterPro" id="IPR032710">
    <property type="entry name" value="NTF2-like_dom_sf"/>
</dbReference>
<evidence type="ECO:0008006" key="3">
    <source>
        <dbReference type="Google" id="ProtNLM"/>
    </source>
</evidence>
<sequence length="251" mass="28790">MEHHNINKTTIINFYSKVLGQGDTHLVDSIIKDDYIQHSPMVKTGKAGFVEFLAFLKNLPKPESPTKPFFRFICENDLVAVHLSIEFMGQKKAVMDLFRFENGMLAEHWDASEDIPEISNNKNSVVEGPINIQDPGLTNTNKSIVRTYTNEVLIGKKSEWQKYLSEDLIQHNPELTNGIPSLVSYYRSFEIMNIHRVIGEGNFVATQSHGKYENSSFVVYDIYRLEEESIVEHWSVKQKIPNKMAHINGMI</sequence>
<dbReference type="Gene3D" id="3.10.450.50">
    <property type="match status" value="2"/>
</dbReference>
<organism evidence="1 2">
    <name type="scientific">Splendidivirga corallicola</name>
    <dbReference type="NCBI Taxonomy" id="3051826"/>
    <lineage>
        <taxon>Bacteria</taxon>
        <taxon>Pseudomonadati</taxon>
        <taxon>Bacteroidota</taxon>
        <taxon>Cytophagia</taxon>
        <taxon>Cytophagales</taxon>
        <taxon>Splendidivirgaceae</taxon>
        <taxon>Splendidivirga</taxon>
    </lineage>
</organism>
<protein>
    <recommendedName>
        <fullName evidence="3">SnoaL-like domain-containing protein</fullName>
    </recommendedName>
</protein>
<accession>A0ABT8KPN8</accession>
<gene>
    <name evidence="1" type="ORF">QQ008_15020</name>
</gene>
<dbReference type="SUPFAM" id="SSF54427">
    <property type="entry name" value="NTF2-like"/>
    <property type="match status" value="2"/>
</dbReference>
<proteinExistence type="predicted"/>
<name>A0ABT8KPN8_9BACT</name>
<evidence type="ECO:0000313" key="2">
    <source>
        <dbReference type="Proteomes" id="UP001172082"/>
    </source>
</evidence>
<comment type="caution">
    <text evidence="1">The sequence shown here is derived from an EMBL/GenBank/DDBJ whole genome shotgun (WGS) entry which is preliminary data.</text>
</comment>
<dbReference type="InterPro" id="IPR009959">
    <property type="entry name" value="Cyclase_SnoaL-like"/>
</dbReference>